<dbReference type="PANTHER" id="PTHR33463">
    <property type="entry name" value="NB-ARC DOMAIN-CONTAINING PROTEIN-RELATED"/>
    <property type="match status" value="1"/>
</dbReference>
<evidence type="ECO:0000256" key="1">
    <source>
        <dbReference type="ARBA" id="ARBA00022821"/>
    </source>
</evidence>
<feature type="domain" description="Disease resistance protein At4g27190-like leucine-rich repeats" evidence="2">
    <location>
        <begin position="1153"/>
        <end position="1258"/>
    </location>
</feature>
<dbReference type="InterPro" id="IPR032675">
    <property type="entry name" value="LRR_dom_sf"/>
</dbReference>
<keyword evidence="4" id="KW-1185">Reference proteome</keyword>
<dbReference type="Pfam" id="PF23247">
    <property type="entry name" value="LRR_RPS2"/>
    <property type="match status" value="8"/>
</dbReference>
<comment type="caution">
    <text evidence="3">The sequence shown here is derived from an EMBL/GenBank/DDBJ whole genome shotgun (WGS) entry which is preliminary data.</text>
</comment>
<proteinExistence type="predicted"/>
<dbReference type="Proteomes" id="UP001187192">
    <property type="component" value="Unassembled WGS sequence"/>
</dbReference>
<feature type="domain" description="Disease resistance protein At4g27190-like leucine-rich repeats" evidence="2">
    <location>
        <begin position="566"/>
        <end position="665"/>
    </location>
</feature>
<dbReference type="EMBL" id="BTGU01000052">
    <property type="protein sequence ID" value="GMN54568.1"/>
    <property type="molecule type" value="Genomic_DNA"/>
</dbReference>
<dbReference type="PANTHER" id="PTHR33463:SF203">
    <property type="entry name" value="AAA+ ATPASE DOMAIN-CONTAINING PROTEIN"/>
    <property type="match status" value="1"/>
</dbReference>
<feature type="domain" description="Disease resistance protein At4g27190-like leucine-rich repeats" evidence="2">
    <location>
        <begin position="855"/>
        <end position="961"/>
    </location>
</feature>
<evidence type="ECO:0000259" key="2">
    <source>
        <dbReference type="Pfam" id="PF23247"/>
    </source>
</evidence>
<dbReference type="Gene3D" id="3.80.10.10">
    <property type="entry name" value="Ribonuclease Inhibitor"/>
    <property type="match status" value="6"/>
</dbReference>
<keyword evidence="1" id="KW-0611">Plant defense</keyword>
<feature type="domain" description="Disease resistance protein At4g27190-like leucine-rich repeats" evidence="2">
    <location>
        <begin position="707"/>
        <end position="815"/>
    </location>
</feature>
<sequence>MLKKVYPSIRLSYDFLESDDEKSLLLLCSLFGEDRNIRVEDLMMCSVGLGMFADLPPLAHYVRMRVESLIIRLKARCLLLDGDRGDGVKMHDIIRDVALLIASEKGGMYSVILKKEDSWSLNMKKLRDSKVLSLLPHLDFNQLPERLECSDLELFLLLSGEGNSIPIPIPFFDDSKDRLKSLFFDRANLVTIPPSFHSLQNLQTLCLRGCVLEDVTFIGDLKNLQILDLSESTIMQLPVKVGLLSRLQMLNLEGCKDLKLIKPNVISSLIQLEELYMAKEFDKWEVGEVDVSERSNANLAEIENLQQLTSLSLRVPDAKTFPKDFKFSEKLGRYRISIGGPLYYSHPPGISRSLLLKLRERSQLTALGLESLMKRSEWLLFDGLIDVKNVVYDLDSEGFCDLKRLSLFNSDGVLYIVDCVDQQIHPHKAFPVLKRLRLEGLRNLERICHGELPEDSFKNLRDVTVWNCDKLKNVFPLSIFKRLHSIEVEDCKMMEEIVGHVRSEDDGAVQFPELRSLILRNLPKMVKFMSWSEAEAAGGSSSVESPDPFFSEKVVLPSLEYLYLYVLAVKKLWADQLPSTSYMQNLMILKVENCYNLKYVSSFATAKSCLIKLKELKVSRCRVLEEVLVITDLHGEDVGSLEKISLPQLKSLKLDDLPNLKRFCKGSDELETLVTSIKLIGERSKHEKVEFGEEEPFFSEMVALPSLEDLYLNNLVVKKLWADHIPTTSYMQNLSSLDVSNCNNLKYLSSFAAAKSCLIKLRKLKVSGCSVLEDVLIITDLQGEDDGSLQKISLPQVKSLDLYDLPNLKRFCKRSDELETLVTSTKLTCEGSEHEEVEFGTEQPFFSEMVALPSLEDLYLNNLVVKKLWADQIPATSHMQNLSSLDVIDCNNLKYVSSFATAKSFLIKLKELKVSRCSVLEEVLVITDLQGEDDGSLKKIALPQLKSLKLDDLPNLKRFCKHPDELEALVMSTELTGEGSDHEEVEFGTEQPFFSEMVALPSLEDLYLNNLVVKKLWADQTPATSYMQNLSSLDVSDCNNLKYMSSFATAKSFLIKLRKLKVSGCSVLEDVLVITDLQGEDDGSLEKISLPQLQSINLYDLPNLKRFCKRSDELETLVTSIELTGEGSEHEEVEFGTEQPFFNEMVVLPSLEYLTLYALGVKMLWADQLASTSYMPNLSSLYIRDCCNLKYVSSYATAKSCLIKLKKLDVYTCSVLEEVLAITDLQRQDDGSLEKISLPQLKSLTLYDLPYLKRFCKNPRELKMLETNSTSTEITVDRAEPEKMEFSANESLFNEMLEFPGLEKLDLDGLNAVESVWQLQTTSYMVNLTSLSVENCNSLKYLFSLAVAERLLKLNNLLVANCEVMEYIVATKKLGEEGRSGNKILFPQLESLTLSKLSTLRTFCHEEVILPKLESLSTDCGEVITKILGMSQSSSTLSLCNLQLKELELDFRNQDKPFALSICKLLHRCHNLEKLHLNGLLVNVICKDRQNEVGAAAQKYPGQLITRLRELRLDNIPKLRHLFGEPENDHSVGGALQLVKTMFVSFQNLTILKVSFCHRLTYLLASSTATSLVQLKEMRVTDCNRMTEIITDYKKGEITEGEHDCEFVFPQLEILVLRHLPNLGSFFSGNNVMSFPKLEKLFVRQCPEMRSFSCGIVISSSMLNTIIAEISSEWRSWDTNYLMNRAKAVREHWDGDVNTTVRQLWEDDSNLALQQLFAGTDVHYSGEGTSVTGY</sequence>
<accession>A0AA88AV47</accession>
<gene>
    <name evidence="3" type="ORF">TIFTF001_023695</name>
</gene>
<reference evidence="3" key="1">
    <citation type="submission" date="2023-07" db="EMBL/GenBank/DDBJ databases">
        <title>draft genome sequence of fig (Ficus carica).</title>
        <authorList>
            <person name="Takahashi T."/>
            <person name="Nishimura K."/>
        </authorList>
    </citation>
    <scope>NUCLEOTIDE SEQUENCE</scope>
</reference>
<dbReference type="InterPro" id="IPR057135">
    <property type="entry name" value="At4g27190-like_LRR"/>
</dbReference>
<name>A0AA88AV47_FICCA</name>
<dbReference type="InterPro" id="IPR050905">
    <property type="entry name" value="Plant_NBS-LRR"/>
</dbReference>
<feature type="domain" description="Disease resistance protein At4g27190-like leucine-rich repeats" evidence="2">
    <location>
        <begin position="1545"/>
        <end position="1651"/>
    </location>
</feature>
<evidence type="ECO:0000313" key="4">
    <source>
        <dbReference type="Proteomes" id="UP001187192"/>
    </source>
</evidence>
<evidence type="ECO:0000313" key="3">
    <source>
        <dbReference type="EMBL" id="GMN54568.1"/>
    </source>
</evidence>
<feature type="domain" description="Disease resistance protein At4g27190-like leucine-rich repeats" evidence="2">
    <location>
        <begin position="1003"/>
        <end position="1111"/>
    </location>
</feature>
<dbReference type="SUPFAM" id="SSF52058">
    <property type="entry name" value="L domain-like"/>
    <property type="match status" value="1"/>
</dbReference>
<dbReference type="SUPFAM" id="SSF52047">
    <property type="entry name" value="RNI-like"/>
    <property type="match status" value="2"/>
</dbReference>
<feature type="domain" description="Disease resistance protein At4g27190-like leucine-rich repeats" evidence="2">
    <location>
        <begin position="436"/>
        <end position="528"/>
    </location>
</feature>
<protein>
    <recommendedName>
        <fullName evidence="2">Disease resistance protein At4g27190-like leucine-rich repeats domain-containing protein</fullName>
    </recommendedName>
</protein>
<feature type="domain" description="Disease resistance protein At4g27190-like leucine-rich repeats" evidence="2">
    <location>
        <begin position="1297"/>
        <end position="1363"/>
    </location>
</feature>
<organism evidence="3 4">
    <name type="scientific">Ficus carica</name>
    <name type="common">Common fig</name>
    <dbReference type="NCBI Taxonomy" id="3494"/>
    <lineage>
        <taxon>Eukaryota</taxon>
        <taxon>Viridiplantae</taxon>
        <taxon>Streptophyta</taxon>
        <taxon>Embryophyta</taxon>
        <taxon>Tracheophyta</taxon>
        <taxon>Spermatophyta</taxon>
        <taxon>Magnoliopsida</taxon>
        <taxon>eudicotyledons</taxon>
        <taxon>Gunneridae</taxon>
        <taxon>Pentapetalae</taxon>
        <taxon>rosids</taxon>
        <taxon>fabids</taxon>
        <taxon>Rosales</taxon>
        <taxon>Moraceae</taxon>
        <taxon>Ficeae</taxon>
        <taxon>Ficus</taxon>
    </lineage>
</organism>